<organism evidence="1 2">
    <name type="scientific">Ceratitis capitata</name>
    <name type="common">Mediterranean fruit fly</name>
    <name type="synonym">Tephritis capitata</name>
    <dbReference type="NCBI Taxonomy" id="7213"/>
    <lineage>
        <taxon>Eukaryota</taxon>
        <taxon>Metazoa</taxon>
        <taxon>Ecdysozoa</taxon>
        <taxon>Arthropoda</taxon>
        <taxon>Hexapoda</taxon>
        <taxon>Insecta</taxon>
        <taxon>Pterygota</taxon>
        <taxon>Neoptera</taxon>
        <taxon>Endopterygota</taxon>
        <taxon>Diptera</taxon>
        <taxon>Brachycera</taxon>
        <taxon>Muscomorpha</taxon>
        <taxon>Tephritoidea</taxon>
        <taxon>Tephritidae</taxon>
        <taxon>Ceratitis</taxon>
        <taxon>Ceratitis</taxon>
    </lineage>
</organism>
<evidence type="ECO:0000313" key="1">
    <source>
        <dbReference type="EMBL" id="CAD6997002.1"/>
    </source>
</evidence>
<sequence length="97" mass="10854">MTPNIKIAQINLHHAVAALAVKTHKIASDDLHVVLAQQAEPTKRPGREEGSTVNIVVASAYFPGYSNIIPTPEPELLIDYCEEKRIQRQEYNIGKHR</sequence>
<accession>A0A811UCM5</accession>
<dbReference type="Proteomes" id="UP000606786">
    <property type="component" value="Unassembled WGS sequence"/>
</dbReference>
<dbReference type="EMBL" id="CAJHJT010000012">
    <property type="protein sequence ID" value="CAD6997002.1"/>
    <property type="molecule type" value="Genomic_DNA"/>
</dbReference>
<dbReference type="OrthoDB" id="6338095at2759"/>
<gene>
    <name evidence="1" type="ORF">CCAP1982_LOCUS5663</name>
</gene>
<dbReference type="AlphaFoldDB" id="A0A811UCM5"/>
<keyword evidence="2" id="KW-1185">Reference proteome</keyword>
<proteinExistence type="predicted"/>
<evidence type="ECO:0000313" key="2">
    <source>
        <dbReference type="Proteomes" id="UP000606786"/>
    </source>
</evidence>
<name>A0A811UCM5_CERCA</name>
<comment type="caution">
    <text evidence="1">The sequence shown here is derived from an EMBL/GenBank/DDBJ whole genome shotgun (WGS) entry which is preliminary data.</text>
</comment>
<reference evidence="1" key="1">
    <citation type="submission" date="2020-11" db="EMBL/GenBank/DDBJ databases">
        <authorList>
            <person name="Whitehead M."/>
        </authorList>
    </citation>
    <scope>NUCLEOTIDE SEQUENCE</scope>
    <source>
        <strain evidence="1">EGII</strain>
    </source>
</reference>
<protein>
    <submittedName>
        <fullName evidence="1">(Mediterranean fruit fly) hypothetical protein</fullName>
    </submittedName>
</protein>